<sequence length="141" mass="15816">MMIYLYIGILIVSVSFAILAIYLAKLLSSVSKSMDDLGNTLSEVEQQLHGITKETEEMVQETHLIVDDVKEKTDALTPVFHSLHGLGSSLIQLNRSIEGVPSTLRTYTADHSVKVTEAYHWGTTAMSLYQKWKMTKQQTQV</sequence>
<keyword evidence="2" id="KW-1133">Transmembrane helix</keyword>
<dbReference type="PANTHER" id="PTHR40070">
    <property type="entry name" value="UPF0478 PROTEIN YTXG"/>
    <property type="match status" value="1"/>
</dbReference>
<keyword evidence="1" id="KW-0175">Coiled coil</keyword>
<organism evidence="3 4">
    <name type="scientific">Pontibacillus chungwhensis</name>
    <dbReference type="NCBI Taxonomy" id="265426"/>
    <lineage>
        <taxon>Bacteria</taxon>
        <taxon>Bacillati</taxon>
        <taxon>Bacillota</taxon>
        <taxon>Bacilli</taxon>
        <taxon>Bacillales</taxon>
        <taxon>Bacillaceae</taxon>
        <taxon>Pontibacillus</taxon>
    </lineage>
</organism>
<feature type="coiled-coil region" evidence="1">
    <location>
        <begin position="34"/>
        <end position="61"/>
    </location>
</feature>
<accession>A0ABY8V4D2</accession>
<dbReference type="PANTHER" id="PTHR40070:SF1">
    <property type="entry name" value="UPF0478 PROTEIN YTXG"/>
    <property type="match status" value="1"/>
</dbReference>
<dbReference type="InterPro" id="IPR009293">
    <property type="entry name" value="UPF0478"/>
</dbReference>
<evidence type="ECO:0000256" key="1">
    <source>
        <dbReference type="SAM" id="Coils"/>
    </source>
</evidence>
<name>A0ABY8V4D2_9BACI</name>
<evidence type="ECO:0000313" key="4">
    <source>
        <dbReference type="Proteomes" id="UP001236652"/>
    </source>
</evidence>
<protein>
    <submittedName>
        <fullName evidence="3">DUF948 domain-containing protein</fullName>
    </submittedName>
</protein>
<keyword evidence="2" id="KW-0472">Membrane</keyword>
<keyword evidence="4" id="KW-1185">Reference proteome</keyword>
<dbReference type="EMBL" id="CP126446">
    <property type="protein sequence ID" value="WIF99704.1"/>
    <property type="molecule type" value="Genomic_DNA"/>
</dbReference>
<evidence type="ECO:0000256" key="2">
    <source>
        <dbReference type="SAM" id="Phobius"/>
    </source>
</evidence>
<keyword evidence="2" id="KW-0812">Transmembrane</keyword>
<dbReference type="Proteomes" id="UP001236652">
    <property type="component" value="Chromosome"/>
</dbReference>
<proteinExistence type="predicted"/>
<gene>
    <name evidence="3" type="ORF">QNI29_08635</name>
</gene>
<reference evidence="3 4" key="1">
    <citation type="submission" date="2023-05" db="EMBL/GenBank/DDBJ databases">
        <title>Comparative genomics reveals the evidence of polycyclic aromatic hydrocarbons degradation in moderately halophilic genus Pontibacillus.</title>
        <authorList>
            <person name="Yang H."/>
            <person name="Qian Z."/>
        </authorList>
    </citation>
    <scope>NUCLEOTIDE SEQUENCE [LARGE SCALE GENOMIC DNA]</scope>
    <source>
        <strain evidence="4">HN14</strain>
    </source>
</reference>
<evidence type="ECO:0000313" key="3">
    <source>
        <dbReference type="EMBL" id="WIF99704.1"/>
    </source>
</evidence>
<feature type="transmembrane region" description="Helical" evidence="2">
    <location>
        <begin position="6"/>
        <end position="24"/>
    </location>
</feature>
<dbReference type="Pfam" id="PF06103">
    <property type="entry name" value="DUF948"/>
    <property type="match status" value="1"/>
</dbReference>
<dbReference type="RefSeq" id="WP_231416067.1">
    <property type="nucleotide sequence ID" value="NZ_CP126446.1"/>
</dbReference>